<keyword evidence="7" id="KW-1185">Reference proteome</keyword>
<reference evidence="6 7" key="1">
    <citation type="journal article" date="2016" name="Genome Biol. Evol.">
        <title>Divergent and convergent evolution of fungal pathogenicity.</title>
        <authorList>
            <person name="Shang Y."/>
            <person name="Xiao G."/>
            <person name="Zheng P."/>
            <person name="Cen K."/>
            <person name="Zhan S."/>
            <person name="Wang C."/>
        </authorList>
    </citation>
    <scope>NUCLEOTIDE SEQUENCE [LARGE SCALE GENOMIC DNA]</scope>
    <source>
        <strain evidence="6 7">RCEF 2490</strain>
    </source>
</reference>
<evidence type="ECO:0000256" key="1">
    <source>
        <dbReference type="ARBA" id="ARBA00022723"/>
    </source>
</evidence>
<evidence type="ECO:0000256" key="3">
    <source>
        <dbReference type="ARBA" id="ARBA00022833"/>
    </source>
</evidence>
<keyword evidence="1" id="KW-0479">Metal-binding</keyword>
<feature type="domain" description="Zinc knuckle CX2CX3GHX4C" evidence="5">
    <location>
        <begin position="205"/>
        <end position="225"/>
    </location>
</feature>
<feature type="compositionally biased region" description="Polar residues" evidence="4">
    <location>
        <begin position="84"/>
        <end position="103"/>
    </location>
</feature>
<proteinExistence type="predicted"/>
<dbReference type="GO" id="GO:0008270">
    <property type="term" value="F:zinc ion binding"/>
    <property type="evidence" value="ECO:0007669"/>
    <property type="project" value="UniProtKB-KW"/>
</dbReference>
<gene>
    <name evidence="6" type="ORF">AAL_01571</name>
</gene>
<dbReference type="Pfam" id="PF13696">
    <property type="entry name" value="zf-CCHC_2"/>
    <property type="match status" value="1"/>
</dbReference>
<dbReference type="STRING" id="1081109.A0A166U9P2"/>
<feature type="compositionally biased region" description="Polar residues" evidence="4">
    <location>
        <begin position="241"/>
        <end position="254"/>
    </location>
</feature>
<protein>
    <recommendedName>
        <fullName evidence="5">Zinc knuckle CX2CX3GHX4C domain-containing protein</fullName>
    </recommendedName>
</protein>
<feature type="region of interest" description="Disordered" evidence="4">
    <location>
        <begin position="84"/>
        <end position="107"/>
    </location>
</feature>
<feature type="region of interest" description="Disordered" evidence="4">
    <location>
        <begin position="235"/>
        <end position="286"/>
    </location>
</feature>
<organism evidence="6 7">
    <name type="scientific">Moelleriella libera RCEF 2490</name>
    <dbReference type="NCBI Taxonomy" id="1081109"/>
    <lineage>
        <taxon>Eukaryota</taxon>
        <taxon>Fungi</taxon>
        <taxon>Dikarya</taxon>
        <taxon>Ascomycota</taxon>
        <taxon>Pezizomycotina</taxon>
        <taxon>Sordariomycetes</taxon>
        <taxon>Hypocreomycetidae</taxon>
        <taxon>Hypocreales</taxon>
        <taxon>Clavicipitaceae</taxon>
        <taxon>Moelleriella</taxon>
    </lineage>
</organism>
<keyword evidence="2" id="KW-0863">Zinc-finger</keyword>
<sequence length="412" mass="45391">MSIYIVWLMARSFWGDLPDQMLEEWCLELKKHGLPAEIATTLQKAPLKSWRSREPPARFPDLRGTLNRLVQRVEKCYGLSQHEQLPAGTQNPEESQANPSAQKTGAVAVTEPVPRVLEVPSSMCLGSEQEPNNSTNTIEGDPRLATITDEPLGKLATPTDGVSLDSLNAHLQPQDVYICGRCRVSGRPIADAPVGDDSSLDPPPPSRYICNICGEFGHHWVWNCPHRIIQATRHSEDVSAPKTNSSAAYENQESNDGKKPLPAEASRGCSTSPIQQGLSSPPTQTGSLQALSAEILPDYTPTLHREVCCSPSMEGSRELPQVAETSPEVTTSRVFPSFTDLFDVVTHRQWIMDKHRIVGITAHAWIIMVTRDKYQMMRAGRGPRRVVLKACPSVRICFKTGASLLQSPIMSD</sequence>
<accession>A0A166U9P2</accession>
<dbReference type="AlphaFoldDB" id="A0A166U9P2"/>
<name>A0A166U9P2_9HYPO</name>
<feature type="compositionally biased region" description="Polar residues" evidence="4">
    <location>
        <begin position="268"/>
        <end position="286"/>
    </location>
</feature>
<evidence type="ECO:0000259" key="5">
    <source>
        <dbReference type="Pfam" id="PF13696"/>
    </source>
</evidence>
<evidence type="ECO:0000313" key="6">
    <source>
        <dbReference type="EMBL" id="OAA32239.1"/>
    </source>
</evidence>
<evidence type="ECO:0000256" key="4">
    <source>
        <dbReference type="SAM" id="MobiDB-lite"/>
    </source>
</evidence>
<comment type="caution">
    <text evidence="6">The sequence shown here is derived from an EMBL/GenBank/DDBJ whole genome shotgun (WGS) entry which is preliminary data.</text>
</comment>
<dbReference type="Proteomes" id="UP000078544">
    <property type="component" value="Unassembled WGS sequence"/>
</dbReference>
<evidence type="ECO:0000256" key="2">
    <source>
        <dbReference type="ARBA" id="ARBA00022771"/>
    </source>
</evidence>
<dbReference type="EMBL" id="AZGY01000002">
    <property type="protein sequence ID" value="OAA32239.1"/>
    <property type="molecule type" value="Genomic_DNA"/>
</dbReference>
<evidence type="ECO:0000313" key="7">
    <source>
        <dbReference type="Proteomes" id="UP000078544"/>
    </source>
</evidence>
<dbReference type="OrthoDB" id="5151375at2759"/>
<dbReference type="InterPro" id="IPR025829">
    <property type="entry name" value="Zn_knuckle_CX2CX3GHX4C"/>
</dbReference>
<keyword evidence="3" id="KW-0862">Zinc</keyword>